<dbReference type="OrthoDB" id="3268496at2"/>
<protein>
    <recommendedName>
        <fullName evidence="5">Holin</fullName>
    </recommendedName>
</protein>
<dbReference type="AlphaFoldDB" id="A0A2T0YJ39"/>
<evidence type="ECO:0000313" key="4">
    <source>
        <dbReference type="Proteomes" id="UP000238217"/>
    </source>
</evidence>
<keyword evidence="4" id="KW-1185">Reference proteome</keyword>
<comment type="caution">
    <text evidence="3">The sequence shown here is derived from an EMBL/GenBank/DDBJ whole genome shotgun (WGS) entry which is preliminary data.</text>
</comment>
<keyword evidence="2" id="KW-0472">Membrane</keyword>
<keyword evidence="2" id="KW-1133">Transmembrane helix</keyword>
<keyword evidence="2" id="KW-0812">Transmembrane</keyword>
<dbReference type="Proteomes" id="UP000238217">
    <property type="component" value="Unassembled WGS sequence"/>
</dbReference>
<evidence type="ECO:0000256" key="2">
    <source>
        <dbReference type="SAM" id="Phobius"/>
    </source>
</evidence>
<accession>A0A2T0YJ39</accession>
<evidence type="ECO:0000313" key="3">
    <source>
        <dbReference type="EMBL" id="PRZ15133.1"/>
    </source>
</evidence>
<evidence type="ECO:0000256" key="1">
    <source>
        <dbReference type="SAM" id="MobiDB-lite"/>
    </source>
</evidence>
<reference evidence="3 4" key="1">
    <citation type="submission" date="2018-03" db="EMBL/GenBank/DDBJ databases">
        <title>Comparative analysis of microorganisms from saline springs in Andes Mountain Range, Colombia.</title>
        <authorList>
            <person name="Rubin E."/>
        </authorList>
    </citation>
    <scope>NUCLEOTIDE SEQUENCE [LARGE SCALE GENOMIC DNA]</scope>
    <source>
        <strain evidence="3 4">CG 35</strain>
    </source>
</reference>
<dbReference type="Pfam" id="PF23809">
    <property type="entry name" value="Phage_holin_9"/>
    <property type="match status" value="1"/>
</dbReference>
<dbReference type="InterPro" id="IPR056390">
    <property type="entry name" value="Holin_phage"/>
</dbReference>
<evidence type="ECO:0008006" key="5">
    <source>
        <dbReference type="Google" id="ProtNLM"/>
    </source>
</evidence>
<gene>
    <name evidence="3" type="ORF">BCL67_10954</name>
</gene>
<proteinExistence type="predicted"/>
<dbReference type="RefSeq" id="WP_106123056.1">
    <property type="nucleotide sequence ID" value="NZ_PVTY01000009.1"/>
</dbReference>
<organism evidence="3 4">
    <name type="scientific">Nesterenkonia sandarakina</name>
    <dbReference type="NCBI Taxonomy" id="272918"/>
    <lineage>
        <taxon>Bacteria</taxon>
        <taxon>Bacillati</taxon>
        <taxon>Actinomycetota</taxon>
        <taxon>Actinomycetes</taxon>
        <taxon>Micrococcales</taxon>
        <taxon>Micrococcaceae</taxon>
        <taxon>Nesterenkonia</taxon>
    </lineage>
</organism>
<name>A0A2T0YJ39_9MICC</name>
<dbReference type="EMBL" id="PVTY01000009">
    <property type="protein sequence ID" value="PRZ15133.1"/>
    <property type="molecule type" value="Genomic_DNA"/>
</dbReference>
<feature type="transmembrane region" description="Helical" evidence="2">
    <location>
        <begin position="43"/>
        <end position="61"/>
    </location>
</feature>
<feature type="region of interest" description="Disordered" evidence="1">
    <location>
        <begin position="59"/>
        <end position="78"/>
    </location>
</feature>
<sequence length="78" mass="8131">MAQKVPNKGIHSPQTRKYIYGVVAAAIPLLVIFGVIAEDQVQLWLTVAAAVLGFGSSALAAPNTPKEVPASGTSERQS</sequence>
<feature type="transmembrane region" description="Helical" evidence="2">
    <location>
        <begin position="18"/>
        <end position="37"/>
    </location>
</feature>